<accession>A0A2R7Y9Y4</accession>
<dbReference type="GO" id="GO:0016811">
    <property type="term" value="F:hydrolase activity, acting on carbon-nitrogen (but not peptide) bonds, in linear amides"/>
    <property type="evidence" value="ECO:0007669"/>
    <property type="project" value="InterPro"/>
</dbReference>
<organism evidence="1 2">
    <name type="scientific">Candidatus Terraquivivens tikiterensis</name>
    <dbReference type="NCBI Taxonomy" id="1980982"/>
    <lineage>
        <taxon>Archaea</taxon>
        <taxon>Nitrososphaerota</taxon>
        <taxon>Candidatus Wolframiiraptoraceae</taxon>
        <taxon>Candidatus Terraquivivens</taxon>
    </lineage>
</organism>
<dbReference type="Proteomes" id="UP000244066">
    <property type="component" value="Unassembled WGS sequence"/>
</dbReference>
<gene>
    <name evidence="1" type="ORF">B9J98_01685</name>
</gene>
<sequence>MNFFVKRYRARSILARWCWTVRLGRIGPEWLHQILRESPTPFSDGMNAAADVLQSAEGLCTRIPWLRPWSVKDLFRHAWETRWLLSSPQNIQKSLTAQPLTNSARRYVGKRGTKIRS</sequence>
<dbReference type="AlphaFoldDB" id="A0A2R7Y9Y4"/>
<evidence type="ECO:0000313" key="2">
    <source>
        <dbReference type="Proteomes" id="UP000244066"/>
    </source>
</evidence>
<proteinExistence type="predicted"/>
<reference evidence="1 2" key="1">
    <citation type="submission" date="2017-04" db="EMBL/GenBank/DDBJ databases">
        <title>Draft Aigarchaeota genome from a New Zealand hot spring.</title>
        <authorList>
            <person name="Reysenbach A.-L."/>
            <person name="Donaho J.A."/>
            <person name="Gerhart J."/>
            <person name="Kelley J.F."/>
            <person name="Kouba K."/>
            <person name="Podar M."/>
            <person name="Stott M."/>
        </authorList>
    </citation>
    <scope>NUCLEOTIDE SEQUENCE [LARGE SCALE GENOMIC DNA]</scope>
    <source>
        <strain evidence="1">NZ13_MG1</strain>
    </source>
</reference>
<comment type="caution">
    <text evidence="1">The sequence shown here is derived from an EMBL/GenBank/DDBJ whole genome shotgun (WGS) entry which is preliminary data.</text>
</comment>
<protein>
    <submittedName>
        <fullName evidence="1">Uncharacterized protein</fullName>
    </submittedName>
</protein>
<dbReference type="Gene3D" id="1.10.439.10">
    <property type="entry name" value="Penicillin Amidohydrolase, domain 1"/>
    <property type="match status" value="1"/>
</dbReference>
<dbReference type="InterPro" id="IPR023343">
    <property type="entry name" value="Penicillin_amidase_dom1"/>
</dbReference>
<evidence type="ECO:0000313" key="1">
    <source>
        <dbReference type="EMBL" id="PUA34119.1"/>
    </source>
</evidence>
<name>A0A2R7Y9Y4_9ARCH</name>
<dbReference type="EMBL" id="NDWU01000003">
    <property type="protein sequence ID" value="PUA34119.1"/>
    <property type="molecule type" value="Genomic_DNA"/>
</dbReference>